<dbReference type="PANTHER" id="PTHR30185">
    <property type="entry name" value="CRYPTIC BETA-GLUCOSIDE BGL OPERON ANTITERMINATOR"/>
    <property type="match status" value="1"/>
</dbReference>
<keyword evidence="3" id="KW-0804">Transcription</keyword>
<sequence length="280" mass="30696">MLWLQRRYNNNVVQATDDAGRSLVILGRGVGFGVSKGEQLDPARVEMTYVLETQQRAASIADALSALPADILTLARHVVTAAEDRLGMANPQALLLPIADHLHAAVKRSRTGEQIDFPLEADIAQLYPQELDFGRHVCRMTMAELGVTLPPVEAAAFALHAVSTQFTSSRIPLAVAMTTMIDEILSIVSRESGIELSKNERATARFITHIRYLFSRIDKASTYDEGQSEVVAAIRDSLARSWAIAEIIGGYLEGELKRGLSKNETAYLALHIGRLTTRSQ</sequence>
<dbReference type="InterPro" id="IPR036650">
    <property type="entry name" value="CAT_RNA-bd_dom_sf"/>
</dbReference>
<dbReference type="InterPro" id="IPR050661">
    <property type="entry name" value="BglG_antiterminators"/>
</dbReference>
<dbReference type="InterPro" id="IPR004341">
    <property type="entry name" value="CAT_RNA-bd_dom"/>
</dbReference>
<reference evidence="6" key="2">
    <citation type="submission" date="2015-05" db="EMBL/GenBank/DDBJ databases">
        <title>Complete genome sequence of Corynebacterium testudinoris DSM 44614, recovered from necrotic lesions in the mouth of a tortoise.</title>
        <authorList>
            <person name="Ruckert C."/>
            <person name="Albersmeier A."/>
            <person name="Winkler A."/>
            <person name="Tauch A."/>
        </authorList>
    </citation>
    <scope>NUCLEOTIDE SEQUENCE [LARGE SCALE GENOMIC DNA]</scope>
    <source>
        <strain evidence="6">DSM 44614</strain>
    </source>
</reference>
<dbReference type="SMART" id="SM01061">
    <property type="entry name" value="CAT_RBD"/>
    <property type="match status" value="1"/>
</dbReference>
<keyword evidence="2" id="KW-0805">Transcription regulation</keyword>
<organism evidence="5 6">
    <name type="scientific">Corynebacterium testudinoris</name>
    <dbReference type="NCBI Taxonomy" id="136857"/>
    <lineage>
        <taxon>Bacteria</taxon>
        <taxon>Bacillati</taxon>
        <taxon>Actinomycetota</taxon>
        <taxon>Actinomycetes</taxon>
        <taxon>Mycobacteriales</taxon>
        <taxon>Corynebacteriaceae</taxon>
        <taxon>Corynebacterium</taxon>
    </lineage>
</organism>
<keyword evidence="1" id="KW-0677">Repeat</keyword>
<name>A0A0G3HBG7_9CORY</name>
<dbReference type="PATRIC" id="fig|136857.5.peg.1074"/>
<evidence type="ECO:0000259" key="4">
    <source>
        <dbReference type="PROSITE" id="PS51372"/>
    </source>
</evidence>
<dbReference type="STRING" id="136857.CTEST_05405"/>
<dbReference type="Gene3D" id="2.30.24.10">
    <property type="entry name" value="CAT RNA-binding domain"/>
    <property type="match status" value="1"/>
</dbReference>
<protein>
    <submittedName>
        <fullName evidence="5">Transcriptional antiterminator, BglG family</fullName>
    </submittedName>
</protein>
<keyword evidence="6" id="KW-1185">Reference proteome</keyword>
<evidence type="ECO:0000256" key="2">
    <source>
        <dbReference type="ARBA" id="ARBA00023015"/>
    </source>
</evidence>
<evidence type="ECO:0000256" key="1">
    <source>
        <dbReference type="ARBA" id="ARBA00022737"/>
    </source>
</evidence>
<dbReference type="PROSITE" id="PS51372">
    <property type="entry name" value="PRD_2"/>
    <property type="match status" value="2"/>
</dbReference>
<dbReference type="Gene3D" id="1.10.1790.10">
    <property type="entry name" value="PRD domain"/>
    <property type="match status" value="2"/>
</dbReference>
<dbReference type="SUPFAM" id="SSF50151">
    <property type="entry name" value="SacY-like RNA-binding domain"/>
    <property type="match status" value="1"/>
</dbReference>
<dbReference type="KEGG" id="cted:CTEST_05405"/>
<evidence type="ECO:0000313" key="6">
    <source>
        <dbReference type="Proteomes" id="UP000035540"/>
    </source>
</evidence>
<dbReference type="AlphaFoldDB" id="A0A0G3HBG7"/>
<gene>
    <name evidence="5" type="ORF">CTEST_05405</name>
</gene>
<dbReference type="PANTHER" id="PTHR30185:SF18">
    <property type="entry name" value="TRANSCRIPTIONAL REGULATOR MTLR"/>
    <property type="match status" value="1"/>
</dbReference>
<accession>A0A0G3HBG7</accession>
<evidence type="ECO:0000256" key="3">
    <source>
        <dbReference type="ARBA" id="ARBA00023163"/>
    </source>
</evidence>
<dbReference type="Proteomes" id="UP000035540">
    <property type="component" value="Chromosome"/>
</dbReference>
<proteinExistence type="predicted"/>
<dbReference type="GO" id="GO:0006355">
    <property type="term" value="P:regulation of DNA-templated transcription"/>
    <property type="evidence" value="ECO:0007669"/>
    <property type="project" value="InterPro"/>
</dbReference>
<dbReference type="EMBL" id="CP011545">
    <property type="protein sequence ID" value="AKK08527.1"/>
    <property type="molecule type" value="Genomic_DNA"/>
</dbReference>
<feature type="domain" description="PRD" evidence="4">
    <location>
        <begin position="172"/>
        <end position="280"/>
    </location>
</feature>
<feature type="domain" description="PRD" evidence="4">
    <location>
        <begin position="66"/>
        <end position="171"/>
    </location>
</feature>
<dbReference type="Pfam" id="PF03123">
    <property type="entry name" value="CAT_RBD"/>
    <property type="match status" value="1"/>
</dbReference>
<dbReference type="SUPFAM" id="SSF63520">
    <property type="entry name" value="PTS-regulatory domain, PRD"/>
    <property type="match status" value="2"/>
</dbReference>
<dbReference type="Pfam" id="PF00874">
    <property type="entry name" value="PRD"/>
    <property type="match status" value="2"/>
</dbReference>
<dbReference type="InterPro" id="IPR011608">
    <property type="entry name" value="PRD"/>
</dbReference>
<dbReference type="GO" id="GO:0003723">
    <property type="term" value="F:RNA binding"/>
    <property type="evidence" value="ECO:0007669"/>
    <property type="project" value="InterPro"/>
</dbReference>
<dbReference type="RefSeq" id="WP_047252872.1">
    <property type="nucleotide sequence ID" value="NZ_CP011545.1"/>
</dbReference>
<evidence type="ECO:0000313" key="5">
    <source>
        <dbReference type="EMBL" id="AKK08527.1"/>
    </source>
</evidence>
<dbReference type="OrthoDB" id="9813552at2"/>
<reference evidence="5 6" key="1">
    <citation type="journal article" date="2015" name="Genome Announc.">
        <title>Complete Genome Sequence of the Type Strain Corynebacterium testudinoris DSM 44614, Recovered from Necrotic Lesions in the Mouth of a Tortoise.</title>
        <authorList>
            <person name="Ruckert C."/>
            <person name="Kriete M."/>
            <person name="Jaenicke S."/>
            <person name="Winkler A."/>
            <person name="Tauch A."/>
        </authorList>
    </citation>
    <scope>NUCLEOTIDE SEQUENCE [LARGE SCALE GENOMIC DNA]</scope>
    <source>
        <strain evidence="5 6">DSM 44614</strain>
    </source>
</reference>
<dbReference type="InterPro" id="IPR036634">
    <property type="entry name" value="PRD_sf"/>
</dbReference>